<accession>A0A8T1GUQ9</accession>
<dbReference type="AlphaFoldDB" id="A0A8T1GUQ9"/>
<organism evidence="2 3">
    <name type="scientific">Phytophthora cactorum</name>
    <dbReference type="NCBI Taxonomy" id="29920"/>
    <lineage>
        <taxon>Eukaryota</taxon>
        <taxon>Sar</taxon>
        <taxon>Stramenopiles</taxon>
        <taxon>Oomycota</taxon>
        <taxon>Peronosporomycetes</taxon>
        <taxon>Peronosporales</taxon>
        <taxon>Peronosporaceae</taxon>
        <taxon>Phytophthora</taxon>
    </lineage>
</organism>
<evidence type="ECO:0000313" key="2">
    <source>
        <dbReference type="EMBL" id="KAG3189248.1"/>
    </source>
</evidence>
<name>A0A8T1GUQ9_9STRA</name>
<dbReference type="EMBL" id="RCMV01005169">
    <property type="protein sequence ID" value="KAG3189248.1"/>
    <property type="molecule type" value="Genomic_DNA"/>
</dbReference>
<proteinExistence type="predicted"/>
<sequence length="72" mass="7676">MQRSSRSTPPENTRRSAPGIECNGHAQLHTQYDRGSALAETGVGNDAIAEAAAGTPEVQRPSARLPVYRQTS</sequence>
<feature type="compositionally biased region" description="Polar residues" evidence="1">
    <location>
        <begin position="1"/>
        <end position="11"/>
    </location>
</feature>
<feature type="region of interest" description="Disordered" evidence="1">
    <location>
        <begin position="50"/>
        <end position="72"/>
    </location>
</feature>
<dbReference type="Proteomes" id="UP000760860">
    <property type="component" value="Unassembled WGS sequence"/>
</dbReference>
<evidence type="ECO:0000313" key="3">
    <source>
        <dbReference type="Proteomes" id="UP000760860"/>
    </source>
</evidence>
<reference evidence="2" key="1">
    <citation type="submission" date="2018-05" db="EMBL/GenBank/DDBJ databases">
        <title>Effector identification in a new, highly contiguous assembly of the strawberry crown rot pathogen Phytophthora cactorum.</title>
        <authorList>
            <person name="Armitage A.D."/>
            <person name="Nellist C.F."/>
            <person name="Bates H."/>
            <person name="Vickerstaff R.J."/>
            <person name="Harrison R.J."/>
        </authorList>
    </citation>
    <scope>NUCLEOTIDE SEQUENCE</scope>
    <source>
        <strain evidence="2">P421</strain>
    </source>
</reference>
<comment type="caution">
    <text evidence="2">The sequence shown here is derived from an EMBL/GenBank/DDBJ whole genome shotgun (WGS) entry which is preliminary data.</text>
</comment>
<gene>
    <name evidence="2" type="ORF">PC129_g25165</name>
</gene>
<protein>
    <submittedName>
        <fullName evidence="2">Uncharacterized protein</fullName>
    </submittedName>
</protein>
<evidence type="ECO:0000256" key="1">
    <source>
        <dbReference type="SAM" id="MobiDB-lite"/>
    </source>
</evidence>
<feature type="region of interest" description="Disordered" evidence="1">
    <location>
        <begin position="1"/>
        <end position="21"/>
    </location>
</feature>